<dbReference type="PANTHER" id="PTHR34385:SF1">
    <property type="entry name" value="PEPTIDOGLYCAN L-ALANYL-D-GLUTAMATE ENDOPEPTIDASE CWLK"/>
    <property type="match status" value="1"/>
</dbReference>
<organism evidence="3 4">
    <name type="scientific">Brevibacterium linens</name>
    <dbReference type="NCBI Taxonomy" id="1703"/>
    <lineage>
        <taxon>Bacteria</taxon>
        <taxon>Bacillati</taxon>
        <taxon>Actinomycetota</taxon>
        <taxon>Actinomycetes</taxon>
        <taxon>Micrococcales</taxon>
        <taxon>Brevibacteriaceae</taxon>
        <taxon>Brevibacterium</taxon>
    </lineage>
</organism>
<dbReference type="RefSeq" id="WP_062862667.1">
    <property type="nucleotide sequence ID" value="NZ_CP014869.1"/>
</dbReference>
<dbReference type="KEGG" id="bly:A2T55_17085"/>
<evidence type="ECO:0000313" key="3">
    <source>
        <dbReference type="EMBL" id="AMT95206.1"/>
    </source>
</evidence>
<dbReference type="Gene3D" id="3.30.1380.10">
    <property type="match status" value="1"/>
</dbReference>
<evidence type="ECO:0000313" key="4">
    <source>
        <dbReference type="Proteomes" id="UP000075950"/>
    </source>
</evidence>
<dbReference type="AlphaFoldDB" id="A0A144MM71"/>
<dbReference type="CDD" id="cd14814">
    <property type="entry name" value="Peptidase_M15"/>
    <property type="match status" value="1"/>
</dbReference>
<gene>
    <name evidence="3" type="ORF">A2T55_17085</name>
</gene>
<proteinExistence type="predicted"/>
<dbReference type="InterPro" id="IPR052179">
    <property type="entry name" value="DD-CPase-like"/>
</dbReference>
<dbReference type="GO" id="GO:0006508">
    <property type="term" value="P:proteolysis"/>
    <property type="evidence" value="ECO:0007669"/>
    <property type="project" value="InterPro"/>
</dbReference>
<protein>
    <submittedName>
        <fullName evidence="3">D-alanyl-D-alanine carboxypeptidase</fullName>
    </submittedName>
</protein>
<dbReference type="Pfam" id="PF02557">
    <property type="entry name" value="VanY"/>
    <property type="match status" value="1"/>
</dbReference>
<keyword evidence="3" id="KW-0378">Hydrolase</keyword>
<feature type="compositionally biased region" description="Polar residues" evidence="1">
    <location>
        <begin position="1"/>
        <end position="10"/>
    </location>
</feature>
<feature type="domain" description="D-alanyl-D-alanine carboxypeptidase-like core" evidence="2">
    <location>
        <begin position="248"/>
        <end position="355"/>
    </location>
</feature>
<keyword evidence="3" id="KW-0121">Carboxypeptidase</keyword>
<keyword evidence="3" id="KW-0645">Protease</keyword>
<evidence type="ECO:0000256" key="1">
    <source>
        <dbReference type="SAM" id="MobiDB-lite"/>
    </source>
</evidence>
<feature type="region of interest" description="Disordered" evidence="1">
    <location>
        <begin position="1"/>
        <end position="119"/>
    </location>
</feature>
<dbReference type="InterPro" id="IPR009045">
    <property type="entry name" value="Zn_M74/Hedgehog-like"/>
</dbReference>
<reference evidence="4" key="1">
    <citation type="submission" date="2016-03" db="EMBL/GenBank/DDBJ databases">
        <authorList>
            <person name="Ploux O."/>
        </authorList>
    </citation>
    <scope>NUCLEOTIDE SEQUENCE [LARGE SCALE GENOMIC DNA]</scope>
    <source>
        <strain evidence="4">BS258</strain>
    </source>
</reference>
<feature type="compositionally biased region" description="Low complexity" evidence="1">
    <location>
        <begin position="37"/>
        <end position="77"/>
    </location>
</feature>
<dbReference type="Proteomes" id="UP000075950">
    <property type="component" value="Chromosome"/>
</dbReference>
<dbReference type="SUPFAM" id="SSF55166">
    <property type="entry name" value="Hedgehog/DD-peptidase"/>
    <property type="match status" value="1"/>
</dbReference>
<dbReference type="InterPro" id="IPR003709">
    <property type="entry name" value="VanY-like_core_dom"/>
</dbReference>
<name>A0A144MM71_BRELN</name>
<dbReference type="PANTHER" id="PTHR34385">
    <property type="entry name" value="D-ALANYL-D-ALANINE CARBOXYPEPTIDASE"/>
    <property type="match status" value="1"/>
</dbReference>
<dbReference type="EMBL" id="CP014869">
    <property type="protein sequence ID" value="AMT95206.1"/>
    <property type="molecule type" value="Genomic_DNA"/>
</dbReference>
<accession>A0A144MM71</accession>
<dbReference type="GO" id="GO:0004180">
    <property type="term" value="F:carboxypeptidase activity"/>
    <property type="evidence" value="ECO:0007669"/>
    <property type="project" value="UniProtKB-KW"/>
</dbReference>
<feature type="compositionally biased region" description="Polar residues" evidence="1">
    <location>
        <begin position="93"/>
        <end position="106"/>
    </location>
</feature>
<sequence>MSESSSSTEPQVRRRDLHRRRSSSPFSRARTSKRETGTPTAPAAADSGTPTASASAASTTETLSPRRAAMAAEARAAQTSPRRSAMAREAATVPTTFGSPSASSIRRVSAGAAESRGSDGALLKSVRKRKLRTASTLAAVSVAGAATAVTMLVNNLSGGAEVKTDPTAASEPSAINAEKVNADVPEVKGKSSMEIGVPSAKQKKVEAASRAVEKSALPGCDEKQNFDQSAGNGELPDEWLCDLGKEDHRLRADAAVSFAKMNAAYKKDTGKELEITDSYRDMAGQLSVASRKPGLSAKPGTSLHGWGIALDLGGGVSNKTGAWGWLVEHGDEYGWENPDWAKASMYEPWHWEYTPARSSIPGK</sequence>
<evidence type="ECO:0000259" key="2">
    <source>
        <dbReference type="Pfam" id="PF02557"/>
    </source>
</evidence>